<evidence type="ECO:0000256" key="3">
    <source>
        <dbReference type="ARBA" id="ARBA00022917"/>
    </source>
</evidence>
<dbReference type="Gene3D" id="3.30.70.1660">
    <property type="match status" value="1"/>
</dbReference>
<evidence type="ECO:0000313" key="5">
    <source>
        <dbReference type="EMBL" id="CAA7270767.1"/>
    </source>
</evidence>
<dbReference type="Gene3D" id="6.10.140.1950">
    <property type="match status" value="1"/>
</dbReference>
<dbReference type="PROSITE" id="PS00745">
    <property type="entry name" value="RF_PROK_I"/>
    <property type="match status" value="1"/>
</dbReference>
<dbReference type="PANTHER" id="PTHR43804:SF7">
    <property type="entry name" value="LD18447P"/>
    <property type="match status" value="1"/>
</dbReference>
<keyword evidence="3" id="KW-0648">Protein biosynthesis</keyword>
<dbReference type="Gene3D" id="3.30.160.20">
    <property type="match status" value="1"/>
</dbReference>
<evidence type="ECO:0000259" key="4">
    <source>
        <dbReference type="PROSITE" id="PS00745"/>
    </source>
</evidence>
<comment type="caution">
    <text evidence="5">The sequence shown here is derived from an EMBL/GenBank/DDBJ whole genome shotgun (WGS) entry which is preliminary data.</text>
</comment>
<dbReference type="EMBL" id="CACVBS010000096">
    <property type="protein sequence ID" value="CAA7270767.1"/>
    <property type="molecule type" value="Genomic_DNA"/>
</dbReference>
<dbReference type="Pfam" id="PF00472">
    <property type="entry name" value="RF-1"/>
    <property type="match status" value="1"/>
</dbReference>
<dbReference type="GO" id="GO:0005739">
    <property type="term" value="C:mitochondrion"/>
    <property type="evidence" value="ECO:0007669"/>
    <property type="project" value="GOC"/>
</dbReference>
<sequence>MSSPEDIARLRQLKETENLGNAWTFWQQTREQLEETSALFDDPDPSMRSLAMEEANSLSETLSGIVQNTFPSLLIPPSTTAQLSALMELKSGVGGSEASLFLADLLRMYQRLANNTNWKASIVAKNDTEGGGIKDAVVEFKGEGAYDALRWESGVHRVQRVPVTEASGRTHTSTVAIVVLPLMEETDIHEDELFSMDDIKLEVMRARGAGGQHVNRTESAVRITHVPTGITVSMQDERSQHQNRRRAFQVLRSRLMDLKLTREMEERRTTRRNLVRGADRSEKIRTYNYAQDRVTDHRIGLTMKNLTSVMEGDGIQLFIDAVQRDHAESVMEGMLESSEGA</sequence>
<protein>
    <recommendedName>
        <fullName evidence="4">Prokaryotic-type class I peptide chain release factors domain-containing protein</fullName>
    </recommendedName>
</protein>
<dbReference type="InterPro" id="IPR000352">
    <property type="entry name" value="Pep_chain_release_fac_I"/>
</dbReference>
<organism evidence="5 6">
    <name type="scientific">Cyclocybe aegerita</name>
    <name type="common">Black poplar mushroom</name>
    <name type="synonym">Agrocybe aegerita</name>
    <dbReference type="NCBI Taxonomy" id="1973307"/>
    <lineage>
        <taxon>Eukaryota</taxon>
        <taxon>Fungi</taxon>
        <taxon>Dikarya</taxon>
        <taxon>Basidiomycota</taxon>
        <taxon>Agaricomycotina</taxon>
        <taxon>Agaricomycetes</taxon>
        <taxon>Agaricomycetidae</taxon>
        <taxon>Agaricales</taxon>
        <taxon>Agaricineae</taxon>
        <taxon>Bolbitiaceae</taxon>
        <taxon>Cyclocybe</taxon>
    </lineage>
</organism>
<dbReference type="PANTHER" id="PTHR43804">
    <property type="entry name" value="LD18447P"/>
    <property type="match status" value="1"/>
</dbReference>
<evidence type="ECO:0000256" key="1">
    <source>
        <dbReference type="ARBA" id="ARBA00010835"/>
    </source>
</evidence>
<keyword evidence="2" id="KW-0488">Methylation</keyword>
<gene>
    <name evidence="5" type="ORF">AAE3_LOCUS12999</name>
</gene>
<dbReference type="InterPro" id="IPR045853">
    <property type="entry name" value="Pep_chain_release_fac_I_sf"/>
</dbReference>
<dbReference type="Proteomes" id="UP000467700">
    <property type="component" value="Unassembled WGS sequence"/>
</dbReference>
<dbReference type="GO" id="GO:0032543">
    <property type="term" value="P:mitochondrial translation"/>
    <property type="evidence" value="ECO:0007669"/>
    <property type="project" value="UniProtKB-ARBA"/>
</dbReference>
<proteinExistence type="inferred from homology"/>
<accession>A0A8S0WTC1</accession>
<evidence type="ECO:0000313" key="6">
    <source>
        <dbReference type="Proteomes" id="UP000467700"/>
    </source>
</evidence>
<dbReference type="SUPFAM" id="SSF75620">
    <property type="entry name" value="Release factor"/>
    <property type="match status" value="1"/>
</dbReference>
<dbReference type="FunFam" id="3.30.160.20:FF:000004">
    <property type="entry name" value="Peptide chain release factor 1"/>
    <property type="match status" value="1"/>
</dbReference>
<dbReference type="SMART" id="SM00937">
    <property type="entry name" value="PCRF"/>
    <property type="match status" value="1"/>
</dbReference>
<evidence type="ECO:0000256" key="2">
    <source>
        <dbReference type="ARBA" id="ARBA00022481"/>
    </source>
</evidence>
<dbReference type="GO" id="GO:0003747">
    <property type="term" value="F:translation release factor activity"/>
    <property type="evidence" value="ECO:0007669"/>
    <property type="project" value="InterPro"/>
</dbReference>
<feature type="domain" description="Prokaryotic-type class I peptide chain release factors" evidence="4">
    <location>
        <begin position="205"/>
        <end position="221"/>
    </location>
</feature>
<keyword evidence="6" id="KW-1185">Reference proteome</keyword>
<dbReference type="InterPro" id="IPR050057">
    <property type="entry name" value="Prokaryotic/Mito_RF"/>
</dbReference>
<name>A0A8S0WTC1_CYCAE</name>
<dbReference type="InterPro" id="IPR005139">
    <property type="entry name" value="PCRF"/>
</dbReference>
<comment type="similarity">
    <text evidence="1">Belongs to the prokaryotic/mitochondrial release factor family.</text>
</comment>
<dbReference type="AlphaFoldDB" id="A0A8S0WTC1"/>
<dbReference type="Pfam" id="PF03462">
    <property type="entry name" value="PCRF"/>
    <property type="match status" value="1"/>
</dbReference>
<dbReference type="OrthoDB" id="2019491at2759"/>
<reference evidence="5 6" key="1">
    <citation type="submission" date="2020-01" db="EMBL/GenBank/DDBJ databases">
        <authorList>
            <person name="Gupta K D."/>
        </authorList>
    </citation>
    <scope>NUCLEOTIDE SEQUENCE [LARGE SCALE GENOMIC DNA]</scope>
</reference>